<evidence type="ECO:0000259" key="7">
    <source>
        <dbReference type="Pfam" id="PF23598"/>
    </source>
</evidence>
<dbReference type="SUPFAM" id="SSF52540">
    <property type="entry name" value="P-loop containing nucleoside triphosphate hydrolases"/>
    <property type="match status" value="1"/>
</dbReference>
<keyword evidence="9" id="KW-1185">Reference proteome</keyword>
<organism evidence="8 9">
    <name type="scientific">Liquidambar formosana</name>
    <name type="common">Formosan gum</name>
    <dbReference type="NCBI Taxonomy" id="63359"/>
    <lineage>
        <taxon>Eukaryota</taxon>
        <taxon>Viridiplantae</taxon>
        <taxon>Streptophyta</taxon>
        <taxon>Embryophyta</taxon>
        <taxon>Tracheophyta</taxon>
        <taxon>Spermatophyta</taxon>
        <taxon>Magnoliopsida</taxon>
        <taxon>eudicotyledons</taxon>
        <taxon>Gunneridae</taxon>
        <taxon>Pentapetalae</taxon>
        <taxon>Saxifragales</taxon>
        <taxon>Altingiaceae</taxon>
        <taxon>Liquidambar</taxon>
    </lineage>
</organism>
<name>A0AAP0RWS3_LIQFO</name>
<dbReference type="Pfam" id="PF00931">
    <property type="entry name" value="NB-ARC"/>
    <property type="match status" value="1"/>
</dbReference>
<dbReference type="CDD" id="cd14798">
    <property type="entry name" value="RX-CC_like"/>
    <property type="match status" value="1"/>
</dbReference>
<dbReference type="InterPro" id="IPR036388">
    <property type="entry name" value="WH-like_DNA-bd_sf"/>
</dbReference>
<feature type="domain" description="Disease resistance N-terminal" evidence="5">
    <location>
        <begin position="5"/>
        <end position="88"/>
    </location>
</feature>
<dbReference type="PANTHER" id="PTHR23155">
    <property type="entry name" value="DISEASE RESISTANCE PROTEIN RP"/>
    <property type="match status" value="1"/>
</dbReference>
<dbReference type="AlphaFoldDB" id="A0AAP0RWS3"/>
<dbReference type="Proteomes" id="UP001415857">
    <property type="component" value="Unassembled WGS sequence"/>
</dbReference>
<dbReference type="EMBL" id="JBBPBK010000004">
    <property type="protein sequence ID" value="KAK9286197.1"/>
    <property type="molecule type" value="Genomic_DNA"/>
</dbReference>
<proteinExistence type="predicted"/>
<reference evidence="8 9" key="1">
    <citation type="journal article" date="2024" name="Plant J.">
        <title>Genome sequences and population genomics reveal climatic adaptation and genomic divergence between two closely related sweetgum species.</title>
        <authorList>
            <person name="Xu W.Q."/>
            <person name="Ren C.Q."/>
            <person name="Zhang X.Y."/>
            <person name="Comes H.P."/>
            <person name="Liu X.H."/>
            <person name="Li Y.G."/>
            <person name="Kettle C.J."/>
            <person name="Jalonen R."/>
            <person name="Gaisberger H."/>
            <person name="Ma Y.Z."/>
            <person name="Qiu Y.X."/>
        </authorList>
    </citation>
    <scope>NUCLEOTIDE SEQUENCE [LARGE SCALE GENOMIC DNA]</scope>
    <source>
        <strain evidence="8">Hangzhou</strain>
    </source>
</reference>
<dbReference type="Gene3D" id="1.10.10.10">
    <property type="entry name" value="Winged helix-like DNA-binding domain superfamily/Winged helix DNA-binding domain"/>
    <property type="match status" value="1"/>
</dbReference>
<evidence type="ECO:0000313" key="9">
    <source>
        <dbReference type="Proteomes" id="UP001415857"/>
    </source>
</evidence>
<evidence type="ECO:0000259" key="4">
    <source>
        <dbReference type="Pfam" id="PF00931"/>
    </source>
</evidence>
<dbReference type="InterPro" id="IPR044974">
    <property type="entry name" value="Disease_R_plants"/>
</dbReference>
<dbReference type="Gene3D" id="3.40.50.300">
    <property type="entry name" value="P-loop containing nucleotide triphosphate hydrolases"/>
    <property type="match status" value="1"/>
</dbReference>
<dbReference type="Gene3D" id="1.10.8.430">
    <property type="entry name" value="Helical domain of apoptotic protease-activating factors"/>
    <property type="match status" value="1"/>
</dbReference>
<dbReference type="FunFam" id="1.10.8.430:FF:000003">
    <property type="entry name" value="Probable disease resistance protein At5g66910"/>
    <property type="match status" value="1"/>
</dbReference>
<protein>
    <recommendedName>
        <fullName evidence="10">Disease resistance protein At1g50180</fullName>
    </recommendedName>
</protein>
<feature type="domain" description="Disease resistance protein winged helix" evidence="6">
    <location>
        <begin position="434"/>
        <end position="507"/>
    </location>
</feature>
<dbReference type="FunFam" id="1.10.10.10:FF:000322">
    <property type="entry name" value="Probable disease resistance protein At1g63360"/>
    <property type="match status" value="1"/>
</dbReference>
<dbReference type="PANTHER" id="PTHR23155:SF1185">
    <property type="entry name" value="DISEASE RESISTANCE RPP8-LIKE PROTEIN 3-RELATED"/>
    <property type="match status" value="1"/>
</dbReference>
<evidence type="ECO:0000259" key="6">
    <source>
        <dbReference type="Pfam" id="PF23559"/>
    </source>
</evidence>
<dbReference type="InterPro" id="IPR002182">
    <property type="entry name" value="NB-ARC"/>
</dbReference>
<dbReference type="InterPro" id="IPR027417">
    <property type="entry name" value="P-loop_NTPase"/>
</dbReference>
<evidence type="ECO:0000313" key="8">
    <source>
        <dbReference type="EMBL" id="KAK9286197.1"/>
    </source>
</evidence>
<dbReference type="Gene3D" id="3.80.10.10">
    <property type="entry name" value="Ribonuclease Inhibitor"/>
    <property type="match status" value="2"/>
</dbReference>
<dbReference type="InterPro" id="IPR055414">
    <property type="entry name" value="LRR_R13L4/SHOC2-like"/>
</dbReference>
<dbReference type="InterPro" id="IPR038005">
    <property type="entry name" value="RX-like_CC"/>
</dbReference>
<dbReference type="Pfam" id="PF23559">
    <property type="entry name" value="WHD_DRP"/>
    <property type="match status" value="1"/>
</dbReference>
<keyword evidence="2" id="KW-0547">Nucleotide-binding</keyword>
<dbReference type="FunFam" id="3.40.50.300:FF:001091">
    <property type="entry name" value="Probable disease resistance protein At1g61300"/>
    <property type="match status" value="1"/>
</dbReference>
<evidence type="ECO:0008006" key="10">
    <source>
        <dbReference type="Google" id="ProtNLM"/>
    </source>
</evidence>
<keyword evidence="3" id="KW-0611">Plant defense</keyword>
<evidence type="ECO:0000256" key="2">
    <source>
        <dbReference type="ARBA" id="ARBA00022741"/>
    </source>
</evidence>
<dbReference type="InterPro" id="IPR042197">
    <property type="entry name" value="Apaf_helical"/>
</dbReference>
<dbReference type="PRINTS" id="PR00364">
    <property type="entry name" value="DISEASERSIST"/>
</dbReference>
<dbReference type="GO" id="GO:0098542">
    <property type="term" value="P:defense response to other organism"/>
    <property type="evidence" value="ECO:0007669"/>
    <property type="project" value="TreeGrafter"/>
</dbReference>
<feature type="domain" description="Disease resistance R13L4/SHOC-2-like LRR" evidence="7">
    <location>
        <begin position="547"/>
        <end position="829"/>
    </location>
</feature>
<comment type="caution">
    <text evidence="8">The sequence shown here is derived from an EMBL/GenBank/DDBJ whole genome shotgun (WGS) entry which is preliminary data.</text>
</comment>
<gene>
    <name evidence="8" type="ORF">L1049_014581</name>
</gene>
<dbReference type="GO" id="GO:0043531">
    <property type="term" value="F:ADP binding"/>
    <property type="evidence" value="ECO:0007669"/>
    <property type="project" value="InterPro"/>
</dbReference>
<keyword evidence="1" id="KW-0677">Repeat</keyword>
<dbReference type="InterPro" id="IPR032675">
    <property type="entry name" value="LRR_dom_sf"/>
</dbReference>
<dbReference type="Gene3D" id="1.20.5.4130">
    <property type="match status" value="1"/>
</dbReference>
<dbReference type="InterPro" id="IPR058922">
    <property type="entry name" value="WHD_DRP"/>
</dbReference>
<evidence type="ECO:0000256" key="1">
    <source>
        <dbReference type="ARBA" id="ARBA00022737"/>
    </source>
</evidence>
<dbReference type="Pfam" id="PF18052">
    <property type="entry name" value="Rx_N"/>
    <property type="match status" value="1"/>
</dbReference>
<evidence type="ECO:0000256" key="3">
    <source>
        <dbReference type="ARBA" id="ARBA00022821"/>
    </source>
</evidence>
<evidence type="ECO:0000259" key="5">
    <source>
        <dbReference type="Pfam" id="PF18052"/>
    </source>
</evidence>
<dbReference type="SUPFAM" id="SSF52058">
    <property type="entry name" value="L domain-like"/>
    <property type="match status" value="1"/>
</dbReference>
<accession>A0AAP0RWS3</accession>
<sequence length="974" mass="112415">MAMAVVSSAVKVLGDLLVQEATSLYGVTEQVEHLQTELRLMQSYLHDADKRQDEDEAVRVWVSEIREAAYKAEDVVESFGLKIASRRKGGIQNTLKRCACIIDEAADLHEVGTEIEAIKTKISNLTRSLQTYGIKPKNEREGSSSTQRHWRQSFAHVVEDFTIGLDQDIEILVPQLVNITEENYGIVSIFGMGGLGKTTLARKVFHHTRIRRHFGNFAWAHVSQQCRRRDVWEGILFELISPSQEQRREIKELRDEEVAYKLYQVQLNNKCFVIIDDIWTIETWDSLRPAFPVGQKVGSKMLLTTRNKEVAQHVDPNGFLCEPHYLTEDEGWELLKKKAFPEKHDSDFEINKDMEKLGREIVKKCASLPLAIVVIGALLAIKQPTPNDWNMVHENISLYLRGCKGHSEVSKVLALSYNELPYQLKPCFLHLSQFPEDFEIPTKKLIRMWIAEGIVSPMQLEGEETLEDVAHRYLGELLNRCMIQVGARGPTRRVKTCHLHDLMRDLCLLKADEEDFVKIIHLEDRNKQCWIHRPKKKEWISGKLESAIGNLIHLRYLSLDCNNVTNVPSSIGNLRCLQTLILKNVWSQPILSNVIWKMEQLRHLYLPYRDEDKPISRGKLRLGNLRELQTLDFFRTSDCDIKDLTKFTNLKKLGIKLESFEEFVEVLRSSRVTFNSLCSLNCLFNFSNVEETDLRILLWGCPHLYKLYLNGGTIVKLPEYHHFPQNLTKLTLVSSGLEEDPMPTLEKLPNLSILRLQWFVFKGKKMVCSSKGFPQLKSLVLYSLENWEEWCVGEEAMSSLCQLVVDGCWKLKMVPVGLRFITTLQELQIGRMPEEFENRLRGGEDLYKVKHVPSIIYKGYYRGNKMVCSLKGFPQLKSLVRKRLDNLEEWCVTEEAMPSLCQLVIDYCQKLKMVLDGLRFLTTLRELQIVWMPAHFDNRLRGANEGGGGEDLYEVQHVPSIIFKKWTILLKVIS</sequence>
<feature type="domain" description="NB-ARC" evidence="4">
    <location>
        <begin position="168"/>
        <end position="343"/>
    </location>
</feature>
<dbReference type="Pfam" id="PF23598">
    <property type="entry name" value="LRR_14"/>
    <property type="match status" value="1"/>
</dbReference>
<dbReference type="InterPro" id="IPR041118">
    <property type="entry name" value="Rx_N"/>
</dbReference>